<proteinExistence type="predicted"/>
<dbReference type="Pfam" id="PF00753">
    <property type="entry name" value="Lactamase_B"/>
    <property type="match status" value="1"/>
</dbReference>
<dbReference type="InterPro" id="IPR001279">
    <property type="entry name" value="Metallo-B-lactamas"/>
</dbReference>
<evidence type="ECO:0000313" key="3">
    <source>
        <dbReference type="EMBL" id="WXB04810.1"/>
    </source>
</evidence>
<dbReference type="InterPro" id="IPR050855">
    <property type="entry name" value="NDM-1-like"/>
</dbReference>
<name>A0ABZ2L394_9BACT</name>
<feature type="domain" description="Metallo-beta-lactamase" evidence="2">
    <location>
        <begin position="287"/>
        <end position="469"/>
    </location>
</feature>
<gene>
    <name evidence="3" type="ORF">LVJ94_48950</name>
</gene>
<dbReference type="PANTHER" id="PTHR42951">
    <property type="entry name" value="METALLO-BETA-LACTAMASE DOMAIN-CONTAINING"/>
    <property type="match status" value="1"/>
</dbReference>
<dbReference type="RefSeq" id="WP_394834454.1">
    <property type="nucleotide sequence ID" value="NZ_CP089929.1"/>
</dbReference>
<protein>
    <submittedName>
        <fullName evidence="3">MBL fold metallo-hydrolase</fullName>
    </submittedName>
</protein>
<evidence type="ECO:0000259" key="2">
    <source>
        <dbReference type="SMART" id="SM00849"/>
    </source>
</evidence>
<evidence type="ECO:0000313" key="4">
    <source>
        <dbReference type="Proteomes" id="UP001374803"/>
    </source>
</evidence>
<dbReference type="SUPFAM" id="SSF56281">
    <property type="entry name" value="Metallo-hydrolase/oxidoreductase"/>
    <property type="match status" value="1"/>
</dbReference>
<evidence type="ECO:0000256" key="1">
    <source>
        <dbReference type="SAM" id="MobiDB-lite"/>
    </source>
</evidence>
<dbReference type="PANTHER" id="PTHR42951:SF20">
    <property type="entry name" value="BETA LACTAMASE"/>
    <property type="match status" value="1"/>
</dbReference>
<organism evidence="3 4">
    <name type="scientific">Pendulispora rubella</name>
    <dbReference type="NCBI Taxonomy" id="2741070"/>
    <lineage>
        <taxon>Bacteria</taxon>
        <taxon>Pseudomonadati</taxon>
        <taxon>Myxococcota</taxon>
        <taxon>Myxococcia</taxon>
        <taxon>Myxococcales</taxon>
        <taxon>Sorangiineae</taxon>
        <taxon>Pendulisporaceae</taxon>
        <taxon>Pendulispora</taxon>
    </lineage>
</organism>
<dbReference type="SMART" id="SM00849">
    <property type="entry name" value="Lactamase_B"/>
    <property type="match status" value="1"/>
</dbReference>
<dbReference type="Gene3D" id="3.60.15.10">
    <property type="entry name" value="Ribonuclease Z/Hydroxyacylglutathione hydrolase-like"/>
    <property type="match status" value="1"/>
</dbReference>
<reference evidence="3" key="1">
    <citation type="submission" date="2021-12" db="EMBL/GenBank/DDBJ databases">
        <title>Discovery of the Pendulisporaceae a myxobacterial family with distinct sporulation behavior and unique specialized metabolism.</title>
        <authorList>
            <person name="Garcia R."/>
            <person name="Popoff A."/>
            <person name="Bader C.D."/>
            <person name="Loehr J."/>
            <person name="Walesch S."/>
            <person name="Walt C."/>
            <person name="Boldt J."/>
            <person name="Bunk B."/>
            <person name="Haeckl F.J.F.P.J."/>
            <person name="Gunesch A.P."/>
            <person name="Birkelbach J."/>
            <person name="Nuebel U."/>
            <person name="Pietschmann T."/>
            <person name="Bach T."/>
            <person name="Mueller R."/>
        </authorList>
    </citation>
    <scope>NUCLEOTIDE SEQUENCE</scope>
    <source>
        <strain evidence="3">MSr11367</strain>
    </source>
</reference>
<sequence>MRWITSLSFVLVVGCAQPATPEIQPEMRVVHEAVEALGGRSAVDSVRTLTAEGTGEYFFLGQNRSPDSEQQMFEIKSFQRITDLAHERLRHEQVLEPRFLGTFPSSFTNVIGLDGDVAFEDDRGNIYREAPSVARDRRVELRHTAVGILQTALAKGSVVSNLRHNGVHPSVDVRTADGSVFTLTVDGTTRLPIKVASKGDQANLGDVMMETDFGAYQPAGAMKLPTRVAFRLDGHPVLNLRVTKNTVNGPTPDLSAPPAAKAEPADPAPKVTAEPLAKGVWLLGGESHHSVLVEFSDHAVLIEAPLSDARAFAVLSKAAELLPAKPVTHLVNTHHHFDHSAGVRAAVSRGLTIVAHEKSRRFLEAMMERPHTVAPDALAKKPMRMQLQGVEGRTVHQDGTRTMEIYATGGTHADTMLVVYLPKDRLLVEVDDYVPRPPQGTPRPNPFAASLFAAVASRKLDVERVVPLHGRIASFAEFEATVRSEKAQ</sequence>
<keyword evidence="4" id="KW-1185">Reference proteome</keyword>
<feature type="region of interest" description="Disordered" evidence="1">
    <location>
        <begin position="243"/>
        <end position="270"/>
    </location>
</feature>
<accession>A0ABZ2L394</accession>
<dbReference type="PROSITE" id="PS51257">
    <property type="entry name" value="PROKAR_LIPOPROTEIN"/>
    <property type="match status" value="1"/>
</dbReference>
<dbReference type="EMBL" id="CP089983">
    <property type="protein sequence ID" value="WXB04810.1"/>
    <property type="molecule type" value="Genomic_DNA"/>
</dbReference>
<dbReference type="Proteomes" id="UP001374803">
    <property type="component" value="Chromosome"/>
</dbReference>
<dbReference type="InterPro" id="IPR036866">
    <property type="entry name" value="RibonucZ/Hydroxyglut_hydro"/>
</dbReference>